<evidence type="ECO:0000313" key="3">
    <source>
        <dbReference type="EMBL" id="CAH0388475.1"/>
    </source>
</evidence>
<evidence type="ECO:0000313" key="4">
    <source>
        <dbReference type="Proteomes" id="UP001152759"/>
    </source>
</evidence>
<accession>A0A9P0ADI0</accession>
<protein>
    <recommendedName>
        <fullName evidence="5">Glycoprotein</fullName>
    </recommendedName>
</protein>
<dbReference type="Pfam" id="PF24664">
    <property type="entry name" value="Monjiviricetes_fusion"/>
    <property type="match status" value="1"/>
</dbReference>
<organism evidence="3 4">
    <name type="scientific">Bemisia tabaci</name>
    <name type="common">Sweetpotato whitefly</name>
    <name type="synonym">Aleurodes tabaci</name>
    <dbReference type="NCBI Taxonomy" id="7038"/>
    <lineage>
        <taxon>Eukaryota</taxon>
        <taxon>Metazoa</taxon>
        <taxon>Ecdysozoa</taxon>
        <taxon>Arthropoda</taxon>
        <taxon>Hexapoda</taxon>
        <taxon>Insecta</taxon>
        <taxon>Pterygota</taxon>
        <taxon>Neoptera</taxon>
        <taxon>Paraneoptera</taxon>
        <taxon>Hemiptera</taxon>
        <taxon>Sternorrhyncha</taxon>
        <taxon>Aleyrodoidea</taxon>
        <taxon>Aleyrodidae</taxon>
        <taxon>Aleyrodinae</taxon>
        <taxon>Bemisia</taxon>
    </lineage>
</organism>
<feature type="chain" id="PRO_5040144827" description="Glycoprotein" evidence="2">
    <location>
        <begin position="20"/>
        <end position="700"/>
    </location>
</feature>
<sequence length="700" mass="78596">MFKFSLFAIVFASIRITQSHPIIPNTDSMTQGDDTKPVQNSGRLIGYDCRGIDSSFTSISLLSEHTCQKHPYKVEPTIVLVQLLQLSSSFEIPYIQCYVQKTPFVKGCGKLADYTWSYKGGFKEEIVSLSKVQCENLHKTRMYDLEGDRKLKIGDEDVEYTGHYIAAGSLNARGDCSGASYSFNGYEYDDAVAEVHLKVRISSGSARYVKETGKISLESGYEAVYSSGSIMDVMNGVTYWDQTIKGECDDPETNLNVLFTGPANLIVGANSSLSMVTVESGNTAFSIEIKRSQFVCGFDLKSTEHPQLFAFITESLNSPTPVKTSAALDPKAIDLSLYMNTKFVYIERHIGVEIDRMYQDLVYQRCKIEAKTIQNLLTLSLISPEEFAYASMEDSGYTAVVNGEVAHIIKCQPIPVVFNSNPTRCFKEIPVLYGANKTGYLSPRNRVVQDYGSEMPCHPLLSTMFKVGGIWLSVYPRPMQAKEPRHLSLTIDSFVYQGIKDLAQLEIYSTDQLLEYQRSLLFQKEKKAISSNVASQFAGIDIDSSNLHTTNLLNPEELESVATGAVHKVFGFTSKWGGLFSTIFVFTALYRVVMNLLNSIVNVVSLYEVFGFSKHLFFCFWDSLTHFFVIRAHVRNRDNLRAARPENDQQPQDSAHNSNNRRQERYSTDENQSESIPLRGRILVTSENVLKQIDPVFTLV</sequence>
<dbReference type="EMBL" id="OU963865">
    <property type="protein sequence ID" value="CAH0388475.1"/>
    <property type="molecule type" value="Genomic_DNA"/>
</dbReference>
<evidence type="ECO:0008006" key="5">
    <source>
        <dbReference type="Google" id="ProtNLM"/>
    </source>
</evidence>
<feature type="region of interest" description="Disordered" evidence="1">
    <location>
        <begin position="642"/>
        <end position="674"/>
    </location>
</feature>
<name>A0A9P0ADI0_BEMTA</name>
<reference evidence="3" key="1">
    <citation type="submission" date="2021-12" db="EMBL/GenBank/DDBJ databases">
        <authorList>
            <person name="King R."/>
        </authorList>
    </citation>
    <scope>NUCLEOTIDE SEQUENCE</scope>
</reference>
<proteinExistence type="predicted"/>
<dbReference type="Proteomes" id="UP001152759">
    <property type="component" value="Chromosome 4"/>
</dbReference>
<keyword evidence="2" id="KW-0732">Signal</keyword>
<dbReference type="AlphaFoldDB" id="A0A9P0ADI0"/>
<evidence type="ECO:0000256" key="1">
    <source>
        <dbReference type="SAM" id="MobiDB-lite"/>
    </source>
</evidence>
<feature type="compositionally biased region" description="Polar residues" evidence="1">
    <location>
        <begin position="648"/>
        <end position="660"/>
    </location>
</feature>
<feature type="signal peptide" evidence="2">
    <location>
        <begin position="1"/>
        <end position="19"/>
    </location>
</feature>
<gene>
    <name evidence="3" type="ORF">BEMITA_LOCUS7387</name>
</gene>
<evidence type="ECO:0000256" key="2">
    <source>
        <dbReference type="SAM" id="SignalP"/>
    </source>
</evidence>
<keyword evidence="4" id="KW-1185">Reference proteome</keyword>